<keyword evidence="5" id="KW-1185">Reference proteome</keyword>
<dbReference type="SUPFAM" id="SSF49503">
    <property type="entry name" value="Cupredoxins"/>
    <property type="match status" value="1"/>
</dbReference>
<keyword evidence="1" id="KW-0479">Metal-binding</keyword>
<organism evidence="4 5">
    <name type="scientific">Chlamydomonas schloesseri</name>
    <dbReference type="NCBI Taxonomy" id="2026947"/>
    <lineage>
        <taxon>Eukaryota</taxon>
        <taxon>Viridiplantae</taxon>
        <taxon>Chlorophyta</taxon>
        <taxon>core chlorophytes</taxon>
        <taxon>Chlorophyceae</taxon>
        <taxon>CS clade</taxon>
        <taxon>Chlamydomonadales</taxon>
        <taxon>Chlamydomonadaceae</taxon>
        <taxon>Chlamydomonas</taxon>
    </lineage>
</organism>
<dbReference type="Proteomes" id="UP000613740">
    <property type="component" value="Unassembled WGS sequence"/>
</dbReference>
<dbReference type="InterPro" id="IPR028096">
    <property type="entry name" value="EfeO_Cupredoxin"/>
</dbReference>
<dbReference type="InterPro" id="IPR006311">
    <property type="entry name" value="TAT_signal"/>
</dbReference>
<dbReference type="InterPro" id="IPR050845">
    <property type="entry name" value="Cu-binding_ET"/>
</dbReference>
<dbReference type="Pfam" id="PF13473">
    <property type="entry name" value="Cupredoxin_1"/>
    <property type="match status" value="1"/>
</dbReference>
<name>A0A835WCX6_9CHLO</name>
<comment type="caution">
    <text evidence="4">The sequence shown here is derived from an EMBL/GenBank/DDBJ whole genome shotgun (WGS) entry which is preliminary data.</text>
</comment>
<dbReference type="PANTHER" id="PTHR38439">
    <property type="entry name" value="AURACYANIN-B"/>
    <property type="match status" value="1"/>
</dbReference>
<dbReference type="GO" id="GO:0046872">
    <property type="term" value="F:metal ion binding"/>
    <property type="evidence" value="ECO:0007669"/>
    <property type="project" value="UniProtKB-KW"/>
</dbReference>
<sequence>MSTNGPEAKAELSSRRQALASIALMGSGAFLGSSNCMPANAALKDYLLPGQDEVIEVSMTLGSTDGKYVFQPNTLELTQGKIYKLKLNNPSTSTHYFTALEFASKIYTVLVLAGDPPAEVKGAISEVALKAGGSATWVLMPLKPGKYPLRCTVKGHTEGGMVGTIIVSKA</sequence>
<evidence type="ECO:0000313" key="5">
    <source>
        <dbReference type="Proteomes" id="UP000613740"/>
    </source>
</evidence>
<feature type="domain" description="EfeO-type cupredoxin-like" evidence="3">
    <location>
        <begin position="57"/>
        <end position="161"/>
    </location>
</feature>
<evidence type="ECO:0000256" key="1">
    <source>
        <dbReference type="ARBA" id="ARBA00022723"/>
    </source>
</evidence>
<dbReference type="InterPro" id="IPR008972">
    <property type="entry name" value="Cupredoxin"/>
</dbReference>
<evidence type="ECO:0000313" key="4">
    <source>
        <dbReference type="EMBL" id="KAG2445077.1"/>
    </source>
</evidence>
<proteinExistence type="predicted"/>
<dbReference type="EMBL" id="JAEHOD010000028">
    <property type="protein sequence ID" value="KAG2445077.1"/>
    <property type="molecule type" value="Genomic_DNA"/>
</dbReference>
<dbReference type="AlphaFoldDB" id="A0A835WCX6"/>
<dbReference type="PANTHER" id="PTHR38439:SF3">
    <property type="entry name" value="COPPER-RESISTANT CUPROPROTEIN COPI"/>
    <property type="match status" value="1"/>
</dbReference>
<protein>
    <recommendedName>
        <fullName evidence="3">EfeO-type cupredoxin-like domain-containing protein</fullName>
    </recommendedName>
</protein>
<dbReference type="OrthoDB" id="533814at2759"/>
<reference evidence="4" key="1">
    <citation type="journal article" date="2020" name="bioRxiv">
        <title>Comparative genomics of Chlamydomonas.</title>
        <authorList>
            <person name="Craig R.J."/>
            <person name="Hasan A.R."/>
            <person name="Ness R.W."/>
            <person name="Keightley P.D."/>
        </authorList>
    </citation>
    <scope>NUCLEOTIDE SEQUENCE</scope>
    <source>
        <strain evidence="4">CCAP 11/173</strain>
    </source>
</reference>
<evidence type="ECO:0000259" key="3">
    <source>
        <dbReference type="Pfam" id="PF13473"/>
    </source>
</evidence>
<dbReference type="PROSITE" id="PS51318">
    <property type="entry name" value="TAT"/>
    <property type="match status" value="1"/>
</dbReference>
<keyword evidence="2" id="KW-0186">Copper</keyword>
<dbReference type="Gene3D" id="2.60.40.420">
    <property type="entry name" value="Cupredoxins - blue copper proteins"/>
    <property type="match status" value="1"/>
</dbReference>
<gene>
    <name evidence="4" type="ORF">HYH02_008944</name>
</gene>
<evidence type="ECO:0000256" key="2">
    <source>
        <dbReference type="ARBA" id="ARBA00023008"/>
    </source>
</evidence>
<accession>A0A835WCX6</accession>